<feature type="region of interest" description="Disordered" evidence="1">
    <location>
        <begin position="143"/>
        <end position="195"/>
    </location>
</feature>
<dbReference type="AlphaFoldDB" id="A0A7J6R1N5"/>
<keyword evidence="3" id="KW-1185">Reference proteome</keyword>
<comment type="caution">
    <text evidence="2">The sequence shown here is derived from an EMBL/GenBank/DDBJ whole genome shotgun (WGS) entry which is preliminary data.</text>
</comment>
<protein>
    <submittedName>
        <fullName evidence="2">Uncharacterized protein</fullName>
    </submittedName>
</protein>
<sequence length="275" mass="30262">MSMDHLCDKLVGIESIANIKKIRADSQKNHKLRLVDYLRHWTIYREASRARVLSAHGKPCDLVEGDLCYHLVDNPKTKLSSRVLGPYTVQQFEPGKSTAVIMGFNGGTTRAWVSNLVKVPKNDIFNSAETSRDMMVDADEHVSADAGASPSTLTNPAPSKPVIDDSNAVPSKPVIDDTNSKSAGNGNGESSDYDDHHRAAFNFATPKTIRKSLVEMEKPLTVRLLFGSCDEEEALPDLPVDKDYLALIYINSINPDVALAATRPSHSNSEYMVHR</sequence>
<name>A0A7J6R1N5_PEROL</name>
<evidence type="ECO:0000313" key="3">
    <source>
        <dbReference type="Proteomes" id="UP000553632"/>
    </source>
</evidence>
<feature type="compositionally biased region" description="Polar residues" evidence="1">
    <location>
        <begin position="180"/>
        <end position="190"/>
    </location>
</feature>
<dbReference type="EMBL" id="JABANO010029430">
    <property type="protein sequence ID" value="KAF4713540.1"/>
    <property type="molecule type" value="Genomic_DNA"/>
</dbReference>
<organism evidence="2 3">
    <name type="scientific">Perkinsus olseni</name>
    <name type="common">Perkinsus atlanticus</name>
    <dbReference type="NCBI Taxonomy" id="32597"/>
    <lineage>
        <taxon>Eukaryota</taxon>
        <taxon>Sar</taxon>
        <taxon>Alveolata</taxon>
        <taxon>Perkinsozoa</taxon>
        <taxon>Perkinsea</taxon>
        <taxon>Perkinsida</taxon>
        <taxon>Perkinsidae</taxon>
        <taxon>Perkinsus</taxon>
    </lineage>
</organism>
<reference evidence="2 3" key="1">
    <citation type="submission" date="2020-04" db="EMBL/GenBank/DDBJ databases">
        <title>Perkinsus olseni comparative genomics.</title>
        <authorList>
            <person name="Bogema D.R."/>
        </authorList>
    </citation>
    <scope>NUCLEOTIDE SEQUENCE [LARGE SCALE GENOMIC DNA]</scope>
    <source>
        <strain evidence="2 3">ATCC PRA-207</strain>
    </source>
</reference>
<evidence type="ECO:0000313" key="2">
    <source>
        <dbReference type="EMBL" id="KAF4713540.1"/>
    </source>
</evidence>
<dbReference type="Proteomes" id="UP000553632">
    <property type="component" value="Unassembled WGS sequence"/>
</dbReference>
<accession>A0A7J6R1N5</accession>
<gene>
    <name evidence="2" type="ORF">FOZ63_003056</name>
</gene>
<evidence type="ECO:0000256" key="1">
    <source>
        <dbReference type="SAM" id="MobiDB-lite"/>
    </source>
</evidence>
<proteinExistence type="predicted"/>